<evidence type="ECO:0000313" key="3">
    <source>
        <dbReference type="Proteomes" id="UP001187192"/>
    </source>
</evidence>
<comment type="caution">
    <text evidence="2">The sequence shown here is derived from an EMBL/GenBank/DDBJ whole genome shotgun (WGS) entry which is preliminary data.</text>
</comment>
<dbReference type="Proteomes" id="UP001187192">
    <property type="component" value="Unassembled WGS sequence"/>
</dbReference>
<gene>
    <name evidence="2" type="ORF">TIFTF001_008799</name>
</gene>
<reference evidence="2" key="1">
    <citation type="submission" date="2023-07" db="EMBL/GenBank/DDBJ databases">
        <title>draft genome sequence of fig (Ficus carica).</title>
        <authorList>
            <person name="Takahashi T."/>
            <person name="Nishimura K."/>
        </authorList>
    </citation>
    <scope>NUCLEOTIDE SEQUENCE</scope>
</reference>
<evidence type="ECO:0000256" key="1">
    <source>
        <dbReference type="SAM" id="MobiDB-lite"/>
    </source>
</evidence>
<accession>A0AA88A9C9</accession>
<sequence>MMVEATAGWHEHRQCTWSSCASDRTIKSGAGNQIGRLLSCLFEATCEALTITRLGNEYRQYGGGSCGDPPWKRNRSYEIVRLEHRPLLPRISGRDLCRHQLPPPRSPPRRRRGANLVASFRHRHGNSVARERKRERGEVFGKRQKLSRKKERGGEVFGKNKN</sequence>
<organism evidence="2 3">
    <name type="scientific">Ficus carica</name>
    <name type="common">Common fig</name>
    <dbReference type="NCBI Taxonomy" id="3494"/>
    <lineage>
        <taxon>Eukaryota</taxon>
        <taxon>Viridiplantae</taxon>
        <taxon>Streptophyta</taxon>
        <taxon>Embryophyta</taxon>
        <taxon>Tracheophyta</taxon>
        <taxon>Spermatophyta</taxon>
        <taxon>Magnoliopsida</taxon>
        <taxon>eudicotyledons</taxon>
        <taxon>Gunneridae</taxon>
        <taxon>Pentapetalae</taxon>
        <taxon>rosids</taxon>
        <taxon>fabids</taxon>
        <taxon>Rosales</taxon>
        <taxon>Moraceae</taxon>
        <taxon>Ficeae</taxon>
        <taxon>Ficus</taxon>
    </lineage>
</organism>
<keyword evidence="3" id="KW-1185">Reference proteome</keyword>
<dbReference type="EMBL" id="BTGU01000009">
    <property type="protein sequence ID" value="GMN39571.1"/>
    <property type="molecule type" value="Genomic_DNA"/>
</dbReference>
<proteinExistence type="predicted"/>
<evidence type="ECO:0000313" key="2">
    <source>
        <dbReference type="EMBL" id="GMN39571.1"/>
    </source>
</evidence>
<feature type="region of interest" description="Disordered" evidence="1">
    <location>
        <begin position="120"/>
        <end position="162"/>
    </location>
</feature>
<feature type="compositionally biased region" description="Basic residues" evidence="1">
    <location>
        <begin position="142"/>
        <end position="151"/>
    </location>
</feature>
<protein>
    <submittedName>
        <fullName evidence="2">Uncharacterized protein</fullName>
    </submittedName>
</protein>
<dbReference type="AlphaFoldDB" id="A0AA88A9C9"/>
<feature type="compositionally biased region" description="Basic and acidic residues" evidence="1">
    <location>
        <begin position="129"/>
        <end position="141"/>
    </location>
</feature>
<name>A0AA88A9C9_FICCA</name>